<keyword evidence="3 7" id="KW-1133">Transmembrane helix</keyword>
<feature type="transmembrane region" description="Helical" evidence="7">
    <location>
        <begin position="579"/>
        <end position="600"/>
    </location>
</feature>
<dbReference type="InterPro" id="IPR017981">
    <property type="entry name" value="GPCR_2-like_7TM"/>
</dbReference>
<evidence type="ECO:0008006" key="12">
    <source>
        <dbReference type="Google" id="ProtNLM"/>
    </source>
</evidence>
<evidence type="ECO:0000256" key="3">
    <source>
        <dbReference type="ARBA" id="ARBA00022989"/>
    </source>
</evidence>
<dbReference type="InterPro" id="IPR000832">
    <property type="entry name" value="GPCR_2_secretin-like"/>
</dbReference>
<proteinExistence type="predicted"/>
<feature type="transmembrane region" description="Helical" evidence="7">
    <location>
        <begin position="100"/>
        <end position="125"/>
    </location>
</feature>
<feature type="domain" description="G-protein coupled receptors family 2 profile 2" evidence="9">
    <location>
        <begin position="506"/>
        <end position="621"/>
    </location>
</feature>
<feature type="compositionally biased region" description="Polar residues" evidence="6">
    <location>
        <begin position="1242"/>
        <end position="1251"/>
    </location>
</feature>
<feature type="transmembrane region" description="Helical" evidence="7">
    <location>
        <begin position="1117"/>
        <end position="1143"/>
    </location>
</feature>
<dbReference type="PROSITE" id="PS50261">
    <property type="entry name" value="G_PROTEIN_RECEP_F2_4"/>
    <property type="match status" value="3"/>
</dbReference>
<evidence type="ECO:0000256" key="5">
    <source>
        <dbReference type="ARBA" id="ARBA00023157"/>
    </source>
</evidence>
<feature type="transmembrane region" description="Helical" evidence="7">
    <location>
        <begin position="953"/>
        <end position="976"/>
    </location>
</feature>
<dbReference type="GO" id="GO:0005886">
    <property type="term" value="C:plasma membrane"/>
    <property type="evidence" value="ECO:0007669"/>
    <property type="project" value="TreeGrafter"/>
</dbReference>
<dbReference type="Pfam" id="PF01825">
    <property type="entry name" value="GPS"/>
    <property type="match status" value="1"/>
</dbReference>
<reference evidence="10" key="1">
    <citation type="submission" date="2022-08" db="EMBL/GenBank/DDBJ databases">
        <title>Genome sequencing of akame (Lates japonicus).</title>
        <authorList>
            <person name="Hashiguchi Y."/>
            <person name="Takahashi H."/>
        </authorList>
    </citation>
    <scope>NUCLEOTIDE SEQUENCE</scope>
    <source>
        <strain evidence="10">Kochi</strain>
    </source>
</reference>
<dbReference type="Proteomes" id="UP001279410">
    <property type="component" value="Unassembled WGS sequence"/>
</dbReference>
<feature type="region of interest" description="Disordered" evidence="6">
    <location>
        <begin position="1230"/>
        <end position="1251"/>
    </location>
</feature>
<comment type="caution">
    <text evidence="10">The sequence shown here is derived from an EMBL/GenBank/DDBJ whole genome shotgun (WGS) entry which is preliminary data.</text>
</comment>
<evidence type="ECO:0000313" key="11">
    <source>
        <dbReference type="Proteomes" id="UP001279410"/>
    </source>
</evidence>
<feature type="transmembrane region" description="Helical" evidence="7">
    <location>
        <begin position="302"/>
        <end position="326"/>
    </location>
</feature>
<feature type="transmembrane region" description="Helical" evidence="7">
    <location>
        <begin position="642"/>
        <end position="663"/>
    </location>
</feature>
<dbReference type="PANTHER" id="PTHR12011">
    <property type="entry name" value="ADHESION G-PROTEIN COUPLED RECEPTOR"/>
    <property type="match status" value="1"/>
</dbReference>
<evidence type="ECO:0000313" key="10">
    <source>
        <dbReference type="EMBL" id="GLD55608.1"/>
    </source>
</evidence>
<evidence type="ECO:0000259" key="8">
    <source>
        <dbReference type="PROSITE" id="PS50221"/>
    </source>
</evidence>
<feature type="transmembrane region" description="Helical" evidence="7">
    <location>
        <begin position="612"/>
        <end position="630"/>
    </location>
</feature>
<protein>
    <recommendedName>
        <fullName evidence="12">G-protein coupled receptor</fullName>
    </recommendedName>
</protein>
<gene>
    <name evidence="10" type="ORF">AKAME5_000805600</name>
</gene>
<keyword evidence="4 7" id="KW-0472">Membrane</keyword>
<feature type="transmembrane region" description="Helical" evidence="7">
    <location>
        <begin position="173"/>
        <end position="196"/>
    </location>
</feature>
<organism evidence="10 11">
    <name type="scientific">Lates japonicus</name>
    <name type="common">Japanese lates</name>
    <dbReference type="NCBI Taxonomy" id="270547"/>
    <lineage>
        <taxon>Eukaryota</taxon>
        <taxon>Metazoa</taxon>
        <taxon>Chordata</taxon>
        <taxon>Craniata</taxon>
        <taxon>Vertebrata</taxon>
        <taxon>Euteleostomi</taxon>
        <taxon>Actinopterygii</taxon>
        <taxon>Neopterygii</taxon>
        <taxon>Teleostei</taxon>
        <taxon>Neoteleostei</taxon>
        <taxon>Acanthomorphata</taxon>
        <taxon>Carangaria</taxon>
        <taxon>Carangaria incertae sedis</taxon>
        <taxon>Centropomidae</taxon>
        <taxon>Lates</taxon>
    </lineage>
</organism>
<dbReference type="PROSITE" id="PS50221">
    <property type="entry name" value="GAIN_B"/>
    <property type="match status" value="1"/>
</dbReference>
<keyword evidence="2 7" id="KW-0812">Transmembrane</keyword>
<feature type="transmembrane region" description="Helical" evidence="7">
    <location>
        <begin position="540"/>
        <end position="559"/>
    </location>
</feature>
<dbReference type="GO" id="GO:0004930">
    <property type="term" value="F:G protein-coupled receptor activity"/>
    <property type="evidence" value="ECO:0007669"/>
    <property type="project" value="InterPro"/>
</dbReference>
<dbReference type="Pfam" id="PF00002">
    <property type="entry name" value="7tm_2"/>
    <property type="match status" value="3"/>
</dbReference>
<feature type="transmembrane region" description="Helical" evidence="7">
    <location>
        <begin position="1030"/>
        <end position="1050"/>
    </location>
</feature>
<keyword evidence="5" id="KW-1015">Disulfide bond</keyword>
<feature type="transmembrane region" description="Helical" evidence="7">
    <location>
        <begin position="698"/>
        <end position="721"/>
    </location>
</feature>
<feature type="transmembrane region" description="Helical" evidence="7">
    <location>
        <begin position="1172"/>
        <end position="1192"/>
    </location>
</feature>
<feature type="domain" description="G-protein coupled receptors family 2 profile 2" evidence="9">
    <location>
        <begin position="951"/>
        <end position="1225"/>
    </location>
</feature>
<dbReference type="InterPro" id="IPR046338">
    <property type="entry name" value="GAIN_dom_sf"/>
</dbReference>
<feature type="transmembrane region" description="Helical" evidence="7">
    <location>
        <begin position="263"/>
        <end position="281"/>
    </location>
</feature>
<feature type="transmembrane region" description="Helical" evidence="7">
    <location>
        <begin position="505"/>
        <end position="528"/>
    </location>
</feature>
<dbReference type="InterPro" id="IPR057244">
    <property type="entry name" value="GAIN_B"/>
</dbReference>
<dbReference type="InterPro" id="IPR000203">
    <property type="entry name" value="GPS"/>
</dbReference>
<name>A0AAD3R4Y3_LATJO</name>
<keyword evidence="11" id="KW-1185">Reference proteome</keyword>
<dbReference type="PRINTS" id="PR00249">
    <property type="entry name" value="GPCRSECRETIN"/>
</dbReference>
<dbReference type="Gene3D" id="1.20.1070.10">
    <property type="entry name" value="Rhodopsin 7-helix transmembrane proteins"/>
    <property type="match status" value="3"/>
</dbReference>
<evidence type="ECO:0000259" key="9">
    <source>
        <dbReference type="PROSITE" id="PS50261"/>
    </source>
</evidence>
<dbReference type="Gene3D" id="2.60.220.50">
    <property type="match status" value="1"/>
</dbReference>
<dbReference type="AlphaFoldDB" id="A0AAD3R4Y3"/>
<feature type="transmembrane region" description="Helical" evidence="7">
    <location>
        <begin position="1198"/>
        <end position="1220"/>
    </location>
</feature>
<dbReference type="EMBL" id="BRZM01000022">
    <property type="protein sequence ID" value="GLD55608.1"/>
    <property type="molecule type" value="Genomic_DNA"/>
</dbReference>
<evidence type="ECO:0000256" key="6">
    <source>
        <dbReference type="SAM" id="MobiDB-lite"/>
    </source>
</evidence>
<dbReference type="GO" id="GO:0007189">
    <property type="term" value="P:adenylate cyclase-activating G protein-coupled receptor signaling pathway"/>
    <property type="evidence" value="ECO:0007669"/>
    <property type="project" value="TreeGrafter"/>
</dbReference>
<evidence type="ECO:0000256" key="4">
    <source>
        <dbReference type="ARBA" id="ARBA00023136"/>
    </source>
</evidence>
<feature type="transmembrane region" description="Helical" evidence="7">
    <location>
        <begin position="208"/>
        <end position="229"/>
    </location>
</feature>
<dbReference type="SMART" id="SM00303">
    <property type="entry name" value="GPS"/>
    <property type="match status" value="1"/>
</dbReference>
<feature type="domain" description="G-protein coupled receptors family 2 profile 2" evidence="9">
    <location>
        <begin position="101"/>
        <end position="353"/>
    </location>
</feature>
<feature type="domain" description="GAIN-B" evidence="8">
    <location>
        <begin position="768"/>
        <end position="943"/>
    </location>
</feature>
<evidence type="ECO:0000256" key="2">
    <source>
        <dbReference type="ARBA" id="ARBA00022692"/>
    </source>
</evidence>
<accession>A0AAD3R4Y3</accession>
<feature type="transmembrane region" description="Helical" evidence="7">
    <location>
        <begin position="1062"/>
        <end position="1086"/>
    </location>
</feature>
<evidence type="ECO:0000256" key="1">
    <source>
        <dbReference type="ARBA" id="ARBA00004141"/>
    </source>
</evidence>
<dbReference type="GO" id="GO:0007166">
    <property type="term" value="P:cell surface receptor signaling pathway"/>
    <property type="evidence" value="ECO:0007669"/>
    <property type="project" value="InterPro"/>
</dbReference>
<dbReference type="PANTHER" id="PTHR12011:SF285">
    <property type="entry name" value="ADHESION G PROTEIN-COUPLED RECEPTOR G3"/>
    <property type="match status" value="1"/>
</dbReference>
<evidence type="ECO:0000256" key="7">
    <source>
        <dbReference type="SAM" id="Phobius"/>
    </source>
</evidence>
<sequence>MDSLEKLLEETEVNETTFISVSRLMAVVHKPKYPFNGLEFYASENETIFGASAVLYENKLVGLSVRGKNIAGLQERVNITVNLTVGINVSAHLDPKDQEILSYITLIGCSISLFALVITVVIFITNRTVRGDVSMKIHINLAIALILLNLHFLPSHTVAALSSTGLCLYMAIAVHYSLLATFSWMALEGFHIYLLLVRVFNIYVKRYLLKLSVVGWGIPAVIVSLVVIIDRDAYGHVPLDSSNSNSTLICYIANSTVKVVTTMGLFGLVFIFNVILFGVTIRRIVSLRHSKESDCDRAKRDACTLLGISTLLGITWGLVFFSFGYLTTPGLYLFCTLSSLQDGNCSSYGCMEDAIVPLMESLDRSSSDKGELSQLFFIRHSCRQLFSGNHKVKKTFINVERRIIHNIMETSNLVPGASMIHNLKDLSLNVVSISDNNLNFKRSNLIPVEAPQLPAESESTVPKISLPVYALHAIPEEERVVGLVSYMQPSQFQIRQPIAEAHWKILSYISYIGCGLSAFFTALSLLMYVFSRKHRMDYSIAIHASLSGALFLLNSTFLLTEWGPRVGLDWVCVFVAAVMHYSLLCCFTWMAIEALHLYLLLIKVFNTYYKHYLVKLSLVGWVLWVNSCWIRDDSFFYSLNLVYFIFIFVFNSGILVAVASSICKMKQVFRSTSKFGTETQGKTWTDSKKFNDSCKSGLTVLGLTCLMGITWGLAFLGSGYVNYPVLYLFCILNSAQAVPASCERVLTECLQSDVRWASCFEDRVVSCKQSRFIPPNFIKQMMNSSKEAEVSPTPKHRLHIPSSALQRGRRNVSDEGVQVVATVINSTYFKLWTPRQGRGRMVTPILPAHRKGTVMGELVLAVRVGNNPLRNLSQPVKLTFKKNYNNSSKQMQHGECVYWEELSDGTGYWSIEGCDTSDSGTEFICNCNHLSFFAVLVNPVLSVDETHSVNLSYITYTGSALSLFFTVISLFIYICLQRRRPEKAISVHMHLTGALFCLHLSFLLCSFWVLRLNKNEESRVCQFLGLFLHWSLLATFSWIALEGFHLYLLLVRVFNIYVSRYLLKLSMVGWGFPTVIAMVCGISGVYGKYSLQMNDNKNHSLTAEMCWLKSSFPQMLVVSFITNVAFPCLVILYNSCMLGLVVFKLWGIRGGSGGIESRGDWKKMTKEKGSRLLKDCATLLGLSCVLGLPWGLASTTYISLPGIYLFTILNSLQGVFMFLWSMALTCKSRSDKDSSIRDPSSQKMMTTSFNN</sequence>
<feature type="transmembrane region" description="Helical" evidence="7">
    <location>
        <begin position="137"/>
        <end position="153"/>
    </location>
</feature>
<comment type="subcellular location">
    <subcellularLocation>
        <location evidence="1">Membrane</location>
        <topology evidence="1">Multi-pass membrane protein</topology>
    </subcellularLocation>
</comment>
<feature type="transmembrane region" description="Helical" evidence="7">
    <location>
        <begin position="988"/>
        <end position="1010"/>
    </location>
</feature>